<dbReference type="CTD" id="20231863"/>
<sequence length="488" mass="57121">HEQGEINVHPFFHTILTDFIKEEDFVENLEKELSELDFKEKNNDLYKFHQSDDLKHSSSPHISAFCKLLETDVKEWLCKISDIELTEEIDVFASKYEYTDILLCHDDELEKRRFAYIYYVVPSTWSEEDGGHLDLFSADHHIQPKEIVKSILPKRNNFLFFEVTETSFHQVAEILSLEKTRLSISGWFHGPPLPRQSPHKEHSPQLTPYITVDEDEFYSWINPVYLVPDVQGEISEKFESESEIQLTDFIKKDKYNELKKALKESDIHWSHHGPANKRKYYVCNSENQPAIIKECVKFLQSDAMFLVLSNITGLKLHELAPESDDEEKDTKKKDNESKEGQSSRIPHDGSDLYADSTYRYVKNMCDVPQQPYNKNRNNLGISCYSEVRKWSHGCYTLAYDKSHDQNTDFSLDAVFFMDCSDWKTEYGGFTTYIAKDEDDELLSVTPEDNCLALVYRDKNTLKFIKHINHKCVDSSQPQFYDISTVYYE</sequence>
<keyword evidence="2" id="KW-0847">Vitamin C</keyword>
<evidence type="ECO:0000256" key="1">
    <source>
        <dbReference type="ARBA" id="ARBA00001961"/>
    </source>
</evidence>
<dbReference type="PANTHER" id="PTHR12117">
    <property type="entry name" value="HISTONE ACETYLTRANSFERASE COMPLEX"/>
    <property type="match status" value="1"/>
</dbReference>
<dbReference type="KEGG" id="lgi:LOTGIDRAFT_120424"/>
<protein>
    <recommendedName>
        <fullName evidence="6">Prolyl 4-hydroxylase alpha subunit domain-containing protein</fullName>
    </recommendedName>
</protein>
<proteinExistence type="predicted"/>
<dbReference type="STRING" id="225164.V4AGG2"/>
<evidence type="ECO:0000313" key="8">
    <source>
        <dbReference type="Proteomes" id="UP000030746"/>
    </source>
</evidence>
<feature type="region of interest" description="Disordered" evidence="5">
    <location>
        <begin position="319"/>
        <end position="352"/>
    </location>
</feature>
<keyword evidence="8" id="KW-1185">Reference proteome</keyword>
<evidence type="ECO:0000259" key="6">
    <source>
        <dbReference type="SMART" id="SM00702"/>
    </source>
</evidence>
<evidence type="ECO:0000256" key="2">
    <source>
        <dbReference type="ARBA" id="ARBA00022896"/>
    </source>
</evidence>
<dbReference type="Pfam" id="PF10637">
    <property type="entry name" value="Ofd1_CTDD"/>
    <property type="match status" value="1"/>
</dbReference>
<dbReference type="GO" id="GO:0006449">
    <property type="term" value="P:regulation of translational termination"/>
    <property type="evidence" value="ECO:0007669"/>
    <property type="project" value="TreeGrafter"/>
</dbReference>
<dbReference type="RefSeq" id="XP_009056646.1">
    <property type="nucleotide sequence ID" value="XM_009058398.1"/>
</dbReference>
<feature type="compositionally biased region" description="Basic and acidic residues" evidence="5">
    <location>
        <begin position="328"/>
        <end position="350"/>
    </location>
</feature>
<dbReference type="Proteomes" id="UP000030746">
    <property type="component" value="Unassembled WGS sequence"/>
</dbReference>
<dbReference type="AlphaFoldDB" id="V4AGG2"/>
<keyword evidence="4" id="KW-0560">Oxidoreductase</keyword>
<dbReference type="InterPro" id="IPR051842">
    <property type="entry name" value="uS12_prolyl_hydroxylase"/>
</dbReference>
<evidence type="ECO:0000256" key="5">
    <source>
        <dbReference type="SAM" id="MobiDB-lite"/>
    </source>
</evidence>
<dbReference type="GO" id="GO:0031418">
    <property type="term" value="F:L-ascorbic acid binding"/>
    <property type="evidence" value="ECO:0007669"/>
    <property type="project" value="UniProtKB-KW"/>
</dbReference>
<keyword evidence="3" id="KW-0223">Dioxygenase</keyword>
<dbReference type="GO" id="GO:0031543">
    <property type="term" value="F:peptidyl-proline dioxygenase activity"/>
    <property type="evidence" value="ECO:0007669"/>
    <property type="project" value="TreeGrafter"/>
</dbReference>
<organism evidence="7 8">
    <name type="scientific">Lottia gigantea</name>
    <name type="common">Giant owl limpet</name>
    <dbReference type="NCBI Taxonomy" id="225164"/>
    <lineage>
        <taxon>Eukaryota</taxon>
        <taxon>Metazoa</taxon>
        <taxon>Spiralia</taxon>
        <taxon>Lophotrochozoa</taxon>
        <taxon>Mollusca</taxon>
        <taxon>Gastropoda</taxon>
        <taxon>Patellogastropoda</taxon>
        <taxon>Lottioidea</taxon>
        <taxon>Lottiidae</taxon>
        <taxon>Lottia</taxon>
    </lineage>
</organism>
<dbReference type="GO" id="GO:0005506">
    <property type="term" value="F:iron ion binding"/>
    <property type="evidence" value="ECO:0007669"/>
    <property type="project" value="InterPro"/>
</dbReference>
<dbReference type="SMART" id="SM00702">
    <property type="entry name" value="P4Hc"/>
    <property type="match status" value="1"/>
</dbReference>
<dbReference type="HOGENOM" id="CLU_027679_0_0_1"/>
<dbReference type="Gene3D" id="2.60.120.620">
    <property type="entry name" value="q2cbj1_9rhob like domain"/>
    <property type="match status" value="2"/>
</dbReference>
<dbReference type="PANTHER" id="PTHR12117:SF0">
    <property type="entry name" value="PROLYL 3-HYDROXYLASE OGFOD1"/>
    <property type="match status" value="1"/>
</dbReference>
<accession>V4AGG2</accession>
<dbReference type="GO" id="GO:0005737">
    <property type="term" value="C:cytoplasm"/>
    <property type="evidence" value="ECO:0007669"/>
    <property type="project" value="TreeGrafter"/>
</dbReference>
<dbReference type="InterPro" id="IPR019601">
    <property type="entry name" value="Oxoglutarate/Fe-dep_Oase_C"/>
</dbReference>
<dbReference type="GeneID" id="20231863"/>
<evidence type="ECO:0000256" key="4">
    <source>
        <dbReference type="ARBA" id="ARBA00023002"/>
    </source>
</evidence>
<dbReference type="InterPro" id="IPR039558">
    <property type="entry name" value="TPA1/OFD1_N"/>
</dbReference>
<feature type="domain" description="Prolyl 4-hydroxylase alpha subunit" evidence="6">
    <location>
        <begin position="3"/>
        <end position="189"/>
    </location>
</feature>
<dbReference type="EMBL" id="KB202050">
    <property type="protein sequence ID" value="ESO92501.1"/>
    <property type="molecule type" value="Genomic_DNA"/>
</dbReference>
<evidence type="ECO:0000313" key="7">
    <source>
        <dbReference type="EMBL" id="ESO92501.1"/>
    </source>
</evidence>
<feature type="non-terminal residue" evidence="7">
    <location>
        <position position="1"/>
    </location>
</feature>
<dbReference type="InterPro" id="IPR006620">
    <property type="entry name" value="Pro_4_hyd_alph"/>
</dbReference>
<dbReference type="Pfam" id="PF13661">
    <property type="entry name" value="2OG-FeII_Oxy_4"/>
    <property type="match status" value="1"/>
</dbReference>
<dbReference type="OrthoDB" id="430522at2759"/>
<evidence type="ECO:0000256" key="3">
    <source>
        <dbReference type="ARBA" id="ARBA00022964"/>
    </source>
</evidence>
<reference evidence="7 8" key="1">
    <citation type="journal article" date="2013" name="Nature">
        <title>Insights into bilaterian evolution from three spiralian genomes.</title>
        <authorList>
            <person name="Simakov O."/>
            <person name="Marletaz F."/>
            <person name="Cho S.J."/>
            <person name="Edsinger-Gonzales E."/>
            <person name="Havlak P."/>
            <person name="Hellsten U."/>
            <person name="Kuo D.H."/>
            <person name="Larsson T."/>
            <person name="Lv J."/>
            <person name="Arendt D."/>
            <person name="Savage R."/>
            <person name="Osoegawa K."/>
            <person name="de Jong P."/>
            <person name="Grimwood J."/>
            <person name="Chapman J.A."/>
            <person name="Shapiro H."/>
            <person name="Aerts A."/>
            <person name="Otillar R.P."/>
            <person name="Terry A.Y."/>
            <person name="Boore J.L."/>
            <person name="Grigoriev I.V."/>
            <person name="Lindberg D.R."/>
            <person name="Seaver E.C."/>
            <person name="Weisblat D.A."/>
            <person name="Putnam N.H."/>
            <person name="Rokhsar D.S."/>
        </authorList>
    </citation>
    <scope>NUCLEOTIDE SEQUENCE [LARGE SCALE GENOMIC DNA]</scope>
</reference>
<comment type="cofactor">
    <cofactor evidence="1">
        <name>L-ascorbate</name>
        <dbReference type="ChEBI" id="CHEBI:38290"/>
    </cofactor>
</comment>
<dbReference type="OMA" id="HDHEILY"/>
<gene>
    <name evidence="7" type="ORF">LOTGIDRAFT_120424</name>
</gene>
<name>V4AGG2_LOTGI</name>